<dbReference type="InterPro" id="IPR000253">
    <property type="entry name" value="FHA_dom"/>
</dbReference>
<organism evidence="4 5">
    <name type="scientific">Candidatus Hakubella thermalkaliphila</name>
    <dbReference type="NCBI Taxonomy" id="2754717"/>
    <lineage>
        <taxon>Bacteria</taxon>
        <taxon>Bacillati</taxon>
        <taxon>Actinomycetota</taxon>
        <taxon>Actinomycetota incertae sedis</taxon>
        <taxon>Candidatus Hakubellales</taxon>
        <taxon>Candidatus Hakubellaceae</taxon>
        <taxon>Candidatus Hakubella</taxon>
    </lineage>
</organism>
<proteinExistence type="predicted"/>
<name>A0A6V8P9A9_9ACTN</name>
<dbReference type="InterPro" id="IPR008984">
    <property type="entry name" value="SMAD_FHA_dom_sf"/>
</dbReference>
<dbReference type="PANTHER" id="PTHR23308">
    <property type="entry name" value="NUCLEAR INHIBITOR OF PROTEIN PHOSPHATASE-1"/>
    <property type="match status" value="1"/>
</dbReference>
<reference evidence="4 5" key="1">
    <citation type="journal article" date="2020" name="Front. Microbiol.">
        <title>Single-cell genomics of novel Actinobacteria with the Wood-Ljungdahl pathway discovered in a serpentinizing system.</title>
        <authorList>
            <person name="Merino N."/>
            <person name="Kawai M."/>
            <person name="Boyd E.S."/>
            <person name="Colman D.R."/>
            <person name="McGlynn S.E."/>
            <person name="Nealson K.H."/>
            <person name="Kurokawa K."/>
            <person name="Hongoh Y."/>
        </authorList>
    </citation>
    <scope>NUCLEOTIDE SEQUENCE [LARGE SCALE GENOMIC DNA]</scope>
    <source>
        <strain evidence="4 5">S33</strain>
    </source>
</reference>
<keyword evidence="5" id="KW-1185">Reference proteome</keyword>
<evidence type="ECO:0000313" key="5">
    <source>
        <dbReference type="Proteomes" id="UP000591948"/>
    </source>
</evidence>
<dbReference type="EMBL" id="BLRY01000033">
    <property type="protein sequence ID" value="GFP27406.1"/>
    <property type="molecule type" value="Genomic_DNA"/>
</dbReference>
<dbReference type="PROSITE" id="PS50006">
    <property type="entry name" value="FHA_DOMAIN"/>
    <property type="match status" value="1"/>
</dbReference>
<dbReference type="Proteomes" id="UP000591948">
    <property type="component" value="Unassembled WGS sequence"/>
</dbReference>
<evidence type="ECO:0000256" key="1">
    <source>
        <dbReference type="ARBA" id="ARBA00022553"/>
    </source>
</evidence>
<evidence type="ECO:0000259" key="3">
    <source>
        <dbReference type="PROSITE" id="PS50006"/>
    </source>
</evidence>
<feature type="region of interest" description="Disordered" evidence="2">
    <location>
        <begin position="1"/>
        <end position="28"/>
    </location>
</feature>
<dbReference type="RefSeq" id="WP_176233291.1">
    <property type="nucleotide sequence ID" value="NZ_BLRY01000033.1"/>
</dbReference>
<dbReference type="AlphaFoldDB" id="A0A6V8P9A9"/>
<accession>A0A6V8P9A9</accession>
<protein>
    <recommendedName>
        <fullName evidence="3">FHA domain-containing protein</fullName>
    </recommendedName>
</protein>
<evidence type="ECO:0000256" key="2">
    <source>
        <dbReference type="SAM" id="MobiDB-lite"/>
    </source>
</evidence>
<comment type="caution">
    <text evidence="4">The sequence shown here is derived from an EMBL/GenBank/DDBJ whole genome shotgun (WGS) entry which is preliminary data.</text>
</comment>
<dbReference type="Pfam" id="PF00498">
    <property type="entry name" value="FHA"/>
    <property type="match status" value="1"/>
</dbReference>
<sequence>MSSSVSTADKTGFIQPPEMEEEEGATTEQQVVELVSEEEYPILLVLKGPNKGSRYPLVASEISIGRNTDSDIFLDDITVSRKHAILKKTDRGFLIRDLGSLNGTYVNRERVEEAILKDKDELQIGRYRLIYIHKDESQGDQGS</sequence>
<feature type="domain" description="FHA" evidence="3">
    <location>
        <begin position="62"/>
        <end position="111"/>
    </location>
</feature>
<dbReference type="SMART" id="SM00240">
    <property type="entry name" value="FHA"/>
    <property type="match status" value="1"/>
</dbReference>
<evidence type="ECO:0000313" key="4">
    <source>
        <dbReference type="EMBL" id="GFP27406.1"/>
    </source>
</evidence>
<dbReference type="Gene3D" id="2.60.200.20">
    <property type="match status" value="1"/>
</dbReference>
<keyword evidence="1" id="KW-0597">Phosphoprotein</keyword>
<dbReference type="InterPro" id="IPR050923">
    <property type="entry name" value="Cell_Proc_Reg/RNA_Proc"/>
</dbReference>
<dbReference type="SUPFAM" id="SSF49879">
    <property type="entry name" value="SMAD/FHA domain"/>
    <property type="match status" value="1"/>
</dbReference>
<gene>
    <name evidence="4" type="ORF">HKBW3S33_00819</name>
</gene>